<feature type="compositionally biased region" description="Low complexity" evidence="5">
    <location>
        <begin position="562"/>
        <end position="586"/>
    </location>
</feature>
<evidence type="ECO:0000313" key="8">
    <source>
        <dbReference type="EMBL" id="KCV70565.1"/>
    </source>
</evidence>
<dbReference type="InterPro" id="IPR017978">
    <property type="entry name" value="GPCR_3_C"/>
</dbReference>
<evidence type="ECO:0000256" key="5">
    <source>
        <dbReference type="SAM" id="MobiDB-lite"/>
    </source>
</evidence>
<dbReference type="EMBL" id="KB932204">
    <property type="protein sequence ID" value="KCV70565.1"/>
    <property type="molecule type" value="Genomic_DNA"/>
</dbReference>
<protein>
    <recommendedName>
        <fullName evidence="7">G-protein coupled receptors family 3 profile domain-containing protein</fullName>
    </recommendedName>
</protein>
<dbReference type="GO" id="GO:0004930">
    <property type="term" value="F:G protein-coupled receptor activity"/>
    <property type="evidence" value="ECO:0007669"/>
    <property type="project" value="InterPro"/>
</dbReference>
<comment type="subcellular location">
    <subcellularLocation>
        <location evidence="1">Membrane</location>
        <topology evidence="1">Multi-pass membrane protein</topology>
    </subcellularLocation>
</comment>
<feature type="compositionally biased region" description="Basic residues" evidence="5">
    <location>
        <begin position="486"/>
        <end position="496"/>
    </location>
</feature>
<feature type="transmembrane region" description="Helical" evidence="6">
    <location>
        <begin position="269"/>
        <end position="292"/>
    </location>
</feature>
<feature type="region of interest" description="Disordered" evidence="5">
    <location>
        <begin position="446"/>
        <end position="597"/>
    </location>
</feature>
<gene>
    <name evidence="8" type="ORF">H696_02910</name>
</gene>
<feature type="region of interest" description="Disordered" evidence="5">
    <location>
        <begin position="354"/>
        <end position="395"/>
    </location>
</feature>
<feature type="transmembrane region" description="Helical" evidence="6">
    <location>
        <begin position="87"/>
        <end position="108"/>
    </location>
</feature>
<keyword evidence="9" id="KW-1185">Reference proteome</keyword>
<dbReference type="Proteomes" id="UP000030693">
    <property type="component" value="Unassembled WGS sequence"/>
</dbReference>
<keyword evidence="2 6" id="KW-0812">Transmembrane</keyword>
<evidence type="ECO:0000256" key="6">
    <source>
        <dbReference type="SAM" id="Phobius"/>
    </source>
</evidence>
<evidence type="ECO:0000256" key="3">
    <source>
        <dbReference type="ARBA" id="ARBA00022989"/>
    </source>
</evidence>
<organism evidence="8">
    <name type="scientific">Fonticula alba</name>
    <name type="common">Slime mold</name>
    <dbReference type="NCBI Taxonomy" id="691883"/>
    <lineage>
        <taxon>Eukaryota</taxon>
        <taxon>Rotosphaerida</taxon>
        <taxon>Fonticulaceae</taxon>
        <taxon>Fonticula</taxon>
    </lineage>
</organism>
<feature type="transmembrane region" description="Helical" evidence="6">
    <location>
        <begin position="120"/>
        <end position="139"/>
    </location>
</feature>
<keyword evidence="3 6" id="KW-1133">Transmembrane helix</keyword>
<reference evidence="8" key="1">
    <citation type="submission" date="2013-04" db="EMBL/GenBank/DDBJ databases">
        <title>The Genome Sequence of Fonticula alba ATCC 38817.</title>
        <authorList>
            <consortium name="The Broad Institute Genomics Platform"/>
            <person name="Russ C."/>
            <person name="Cuomo C."/>
            <person name="Burger G."/>
            <person name="Gray M.W."/>
            <person name="Holland P.W.H."/>
            <person name="King N."/>
            <person name="Lang F.B.F."/>
            <person name="Roger A.J."/>
            <person name="Ruiz-Trillo I."/>
            <person name="Brown M."/>
            <person name="Walker B."/>
            <person name="Young S."/>
            <person name="Zeng Q."/>
            <person name="Gargeya S."/>
            <person name="Fitzgerald M."/>
            <person name="Haas B."/>
            <person name="Abouelleil A."/>
            <person name="Allen A.W."/>
            <person name="Alvarado L."/>
            <person name="Arachchi H.M."/>
            <person name="Berlin A.M."/>
            <person name="Chapman S.B."/>
            <person name="Gainer-Dewar J."/>
            <person name="Goldberg J."/>
            <person name="Griggs A."/>
            <person name="Gujja S."/>
            <person name="Hansen M."/>
            <person name="Howarth C."/>
            <person name="Imamovic A."/>
            <person name="Ireland A."/>
            <person name="Larimer J."/>
            <person name="McCowan C."/>
            <person name="Murphy C."/>
            <person name="Pearson M."/>
            <person name="Poon T.W."/>
            <person name="Priest M."/>
            <person name="Roberts A."/>
            <person name="Saif S."/>
            <person name="Shea T."/>
            <person name="Sisk P."/>
            <person name="Sykes S."/>
            <person name="Wortman J."/>
            <person name="Nusbaum C."/>
            <person name="Birren B."/>
        </authorList>
    </citation>
    <scope>NUCLEOTIDE SEQUENCE [LARGE SCALE GENOMIC DNA]</scope>
    <source>
        <strain evidence="8">ATCC 38817</strain>
    </source>
</reference>
<evidence type="ECO:0000256" key="2">
    <source>
        <dbReference type="ARBA" id="ARBA00022692"/>
    </source>
</evidence>
<accession>A0A058Z8J4</accession>
<evidence type="ECO:0000313" key="9">
    <source>
        <dbReference type="Proteomes" id="UP000030693"/>
    </source>
</evidence>
<evidence type="ECO:0000256" key="1">
    <source>
        <dbReference type="ARBA" id="ARBA00004141"/>
    </source>
</evidence>
<dbReference type="RefSeq" id="XP_009495081.1">
    <property type="nucleotide sequence ID" value="XM_009496806.1"/>
</dbReference>
<proteinExistence type="predicted"/>
<feature type="transmembrane region" description="Helical" evidence="6">
    <location>
        <begin position="236"/>
        <end position="257"/>
    </location>
</feature>
<feature type="transmembrane region" description="Helical" evidence="6">
    <location>
        <begin position="159"/>
        <end position="182"/>
    </location>
</feature>
<name>A0A058Z8J4_FONAL</name>
<feature type="transmembrane region" description="Helical" evidence="6">
    <location>
        <begin position="194"/>
        <end position="216"/>
    </location>
</feature>
<sequence>MAPPGRLSHRAPYTPHFSPRFDWVPSSPPLLPSTSLRLRLAPRPTPLRPSVVGFFFPTPPTPTSPSCTMARLPDPLDSMGFHLAEKLVVAFAGLVIGVSLIAILFTLYHRNWPPIKAKQPSLMFFAWVGGSCFLIGTLYSNRVFPVIDGFKGCAFFHYWIQVPMGVSFYLTACFYRLLRIYLIFKARHLHTTKFIIALVAAIYLPFIIFGIVYTIFEWGGPVDIDGYMICLTPILALIIKFSLIGMQVICLTTLTFMTRSIRHKVFSEYNAVMNSMLVHLVAFVLFTIISMLGLQFTLWGRCLLGCLVSVVIVVNQASIIYVPLYHRIVDPEEYLAKFQAQIFNPSLGAKFGSQFSGSSHPGASGTGYDEHGLTSSTSISETGAPEKGGDSPIIPGTIIGGNGISHCYELKSLDGSSSYHPHPDASHPGLHEDDTAYMVASAAGATAPDGQSYYPSEAESAADVESLPHHGADMGSDVEADAHADPHHHHHHHHYVDRHTPEDDVEARVTSIPPAAGASSSSSDKGEESDASSVDIPPPSMIEETPDSASATPKAAVPAVDARQSTSSLAASTRSSVASFSSSVAGGSDGDNDESVI</sequence>
<keyword evidence="4 6" id="KW-0472">Membrane</keyword>
<feature type="domain" description="G-protein coupled receptors family 3 profile" evidence="7">
    <location>
        <begin position="87"/>
        <end position="298"/>
    </location>
</feature>
<dbReference type="GO" id="GO:0016020">
    <property type="term" value="C:membrane"/>
    <property type="evidence" value="ECO:0007669"/>
    <property type="project" value="UniProtKB-SubCell"/>
</dbReference>
<dbReference type="Pfam" id="PF00003">
    <property type="entry name" value="7tm_3"/>
    <property type="match status" value="1"/>
</dbReference>
<dbReference type="GeneID" id="20527635"/>
<dbReference type="OrthoDB" id="5592846at2759"/>
<dbReference type="STRING" id="691883.A0A058Z8J4"/>
<dbReference type="AlphaFoldDB" id="A0A058Z8J4"/>
<dbReference type="eggNOG" id="ENOG502SU48">
    <property type="taxonomic scope" value="Eukaryota"/>
</dbReference>
<evidence type="ECO:0000259" key="7">
    <source>
        <dbReference type="Pfam" id="PF00003"/>
    </source>
</evidence>
<evidence type="ECO:0000256" key="4">
    <source>
        <dbReference type="ARBA" id="ARBA00023136"/>
    </source>
</evidence>